<keyword evidence="3 5" id="KW-1133">Transmembrane helix</keyword>
<comment type="subcellular location">
    <subcellularLocation>
        <location evidence="5">Cellular thylakoid membrane</location>
        <topology evidence="5">Single-pass membrane protein</topology>
    </subcellularLocation>
    <subcellularLocation>
        <location evidence="1">Membrane</location>
        <topology evidence="1">Single-pass membrane protein</topology>
    </subcellularLocation>
</comment>
<evidence type="ECO:0000256" key="5">
    <source>
        <dbReference type="HAMAP-Rule" id="MF_00293"/>
    </source>
</evidence>
<dbReference type="NCBIfam" id="NF009650">
    <property type="entry name" value="PRK13183.1"/>
    <property type="match status" value="1"/>
</dbReference>
<keyword evidence="7" id="KW-1185">Reference proteome</keyword>
<name>A0A7H0F519_9CYAN</name>
<dbReference type="GO" id="GO:0031676">
    <property type="term" value="C:plasma membrane-derived thylakoid membrane"/>
    <property type="evidence" value="ECO:0007669"/>
    <property type="project" value="UniProtKB-SubCell"/>
</dbReference>
<comment type="function">
    <text evidence="5">May play a role in photosystem I and II biogenesis.</text>
</comment>
<reference evidence="6 7" key="1">
    <citation type="submission" date="2020-08" db="EMBL/GenBank/DDBJ databases">
        <title>Complete genome sequence of Raphidiopsis curvispora isolated from drinking water reservoir in South Korea.</title>
        <authorList>
            <person name="Jeong J."/>
        </authorList>
    </citation>
    <scope>NUCLEOTIDE SEQUENCE [LARGE SCALE GENOMIC DNA]</scope>
    <source>
        <strain evidence="6 7">GIHE-G1</strain>
    </source>
</reference>
<evidence type="ECO:0000313" key="7">
    <source>
        <dbReference type="Proteomes" id="UP000516013"/>
    </source>
</evidence>
<dbReference type="InterPro" id="IPR003398">
    <property type="entry name" value="PSII_PsbN"/>
</dbReference>
<evidence type="ECO:0000313" key="6">
    <source>
        <dbReference type="EMBL" id="QNP31135.1"/>
    </source>
</evidence>
<dbReference type="HAMAP" id="MF_00293">
    <property type="entry name" value="PSII_PsbN"/>
    <property type="match status" value="1"/>
</dbReference>
<dbReference type="GO" id="GO:0015979">
    <property type="term" value="P:photosynthesis"/>
    <property type="evidence" value="ECO:0007669"/>
    <property type="project" value="InterPro"/>
</dbReference>
<proteinExistence type="inferred from homology"/>
<accession>A0A7H0F519</accession>
<keyword evidence="5" id="KW-0793">Thylakoid</keyword>
<dbReference type="AlphaFoldDB" id="A0A7H0F519"/>
<dbReference type="PANTHER" id="PTHR35326">
    <property type="entry name" value="PROTEIN PSBN"/>
    <property type="match status" value="1"/>
</dbReference>
<evidence type="ECO:0000256" key="3">
    <source>
        <dbReference type="ARBA" id="ARBA00022989"/>
    </source>
</evidence>
<dbReference type="Pfam" id="PF02468">
    <property type="entry name" value="PsbN"/>
    <property type="match status" value="1"/>
</dbReference>
<gene>
    <name evidence="5 6" type="primary">psbN</name>
    <name evidence="6" type="ORF">IAR63_05565</name>
</gene>
<keyword evidence="2 5" id="KW-0812">Transmembrane</keyword>
<evidence type="ECO:0000256" key="2">
    <source>
        <dbReference type="ARBA" id="ARBA00022692"/>
    </source>
</evidence>
<dbReference type="PANTHER" id="PTHR35326:SF3">
    <property type="entry name" value="PROTEIN PSBN"/>
    <property type="match status" value="1"/>
</dbReference>
<dbReference type="Proteomes" id="UP000516013">
    <property type="component" value="Chromosome"/>
</dbReference>
<sequence length="46" mass="4913">MMDLDPGLVLGVSFSAILVAITAMAIYTSFGPPSKELADPFEDHED</sequence>
<dbReference type="KEGG" id="ccur:IAR63_05565"/>
<comment type="caution">
    <text evidence="5">Originally thought to be a component of PSII; based on experiments in Synechocystis, N.tabacum and barley, and its absence from PSII in T.elongatus and T.vulcanus, this is probably not true.</text>
</comment>
<evidence type="ECO:0000256" key="4">
    <source>
        <dbReference type="ARBA" id="ARBA00023136"/>
    </source>
</evidence>
<organism evidence="6 7">
    <name type="scientific">Cylindrospermopsis curvispora GIHE-G1</name>
    <dbReference type="NCBI Taxonomy" id="2666332"/>
    <lineage>
        <taxon>Bacteria</taxon>
        <taxon>Bacillati</taxon>
        <taxon>Cyanobacteriota</taxon>
        <taxon>Cyanophyceae</taxon>
        <taxon>Nostocales</taxon>
        <taxon>Aphanizomenonaceae</taxon>
        <taxon>Cylindrospermopsis</taxon>
    </lineage>
</organism>
<comment type="similarity">
    <text evidence="5">Belongs to the PsbN family.</text>
</comment>
<protein>
    <recommendedName>
        <fullName evidence="5">Protein PsbN</fullName>
    </recommendedName>
</protein>
<dbReference type="EMBL" id="CP060822">
    <property type="protein sequence ID" value="QNP31135.1"/>
    <property type="molecule type" value="Genomic_DNA"/>
</dbReference>
<feature type="transmembrane region" description="Helical" evidence="5">
    <location>
        <begin position="7"/>
        <end position="30"/>
    </location>
</feature>
<keyword evidence="4 5" id="KW-0472">Membrane</keyword>
<evidence type="ECO:0000256" key="1">
    <source>
        <dbReference type="ARBA" id="ARBA00004167"/>
    </source>
</evidence>